<dbReference type="EMBL" id="JAVHJO010000009">
    <property type="protein sequence ID" value="KAK6537342.1"/>
    <property type="molecule type" value="Genomic_DNA"/>
</dbReference>
<dbReference type="Gene3D" id="3.20.20.70">
    <property type="entry name" value="Aldolase class I"/>
    <property type="match status" value="1"/>
</dbReference>
<dbReference type="SUPFAM" id="SSF51395">
    <property type="entry name" value="FMN-linked oxidoreductases"/>
    <property type="match status" value="1"/>
</dbReference>
<comment type="cofactor">
    <cofactor evidence="1">
        <name>FMN</name>
        <dbReference type="ChEBI" id="CHEBI:58210"/>
    </cofactor>
</comment>
<evidence type="ECO:0000259" key="6">
    <source>
        <dbReference type="Pfam" id="PF00724"/>
    </source>
</evidence>
<dbReference type="InterPro" id="IPR013785">
    <property type="entry name" value="Aldolase_TIM"/>
</dbReference>
<gene>
    <name evidence="7" type="ORF">TWF694_011534</name>
</gene>
<dbReference type="Pfam" id="PF00724">
    <property type="entry name" value="Oxidored_FMN"/>
    <property type="match status" value="1"/>
</dbReference>
<keyword evidence="4" id="KW-0521">NADP</keyword>
<name>A0AAV9X6N1_9PEZI</name>
<keyword evidence="2" id="KW-0285">Flavoprotein</keyword>
<dbReference type="PANTHER" id="PTHR43303:SF4">
    <property type="entry name" value="NADPH DEHYDROGENASE C23G7.10C-RELATED"/>
    <property type="match status" value="1"/>
</dbReference>
<dbReference type="Proteomes" id="UP001365542">
    <property type="component" value="Unassembled WGS sequence"/>
</dbReference>
<evidence type="ECO:0000256" key="3">
    <source>
        <dbReference type="ARBA" id="ARBA00022643"/>
    </source>
</evidence>
<evidence type="ECO:0000313" key="8">
    <source>
        <dbReference type="Proteomes" id="UP001365542"/>
    </source>
</evidence>
<evidence type="ECO:0000256" key="1">
    <source>
        <dbReference type="ARBA" id="ARBA00001917"/>
    </source>
</evidence>
<accession>A0AAV9X6N1</accession>
<keyword evidence="8" id="KW-1185">Reference proteome</keyword>
<dbReference type="InterPro" id="IPR001155">
    <property type="entry name" value="OxRdtase_FMN_N"/>
</dbReference>
<dbReference type="PANTHER" id="PTHR43303">
    <property type="entry name" value="NADPH DEHYDROGENASE C23G7.10C-RELATED"/>
    <property type="match status" value="1"/>
</dbReference>
<dbReference type="AlphaFoldDB" id="A0AAV9X6N1"/>
<dbReference type="GO" id="GO:0050661">
    <property type="term" value="F:NADP binding"/>
    <property type="evidence" value="ECO:0007669"/>
    <property type="project" value="InterPro"/>
</dbReference>
<evidence type="ECO:0000313" key="7">
    <source>
        <dbReference type="EMBL" id="KAK6537342.1"/>
    </source>
</evidence>
<evidence type="ECO:0000256" key="2">
    <source>
        <dbReference type="ARBA" id="ARBA00022630"/>
    </source>
</evidence>
<evidence type="ECO:0000256" key="4">
    <source>
        <dbReference type="ARBA" id="ARBA00022857"/>
    </source>
</evidence>
<dbReference type="CDD" id="cd02932">
    <property type="entry name" value="OYE_YqiM_FMN"/>
    <property type="match status" value="1"/>
</dbReference>
<dbReference type="GO" id="GO:0010181">
    <property type="term" value="F:FMN binding"/>
    <property type="evidence" value="ECO:0007669"/>
    <property type="project" value="InterPro"/>
</dbReference>
<protein>
    <recommendedName>
        <fullName evidence="6">NADH:flavin oxidoreductase/NADH oxidase N-terminal domain-containing protein</fullName>
    </recommendedName>
</protein>
<keyword evidence="3" id="KW-0288">FMN</keyword>
<reference evidence="7 8" key="1">
    <citation type="submission" date="2019-10" db="EMBL/GenBank/DDBJ databases">
        <authorList>
            <person name="Palmer J.M."/>
        </authorList>
    </citation>
    <scope>NUCLEOTIDE SEQUENCE [LARGE SCALE GENOMIC DNA]</scope>
    <source>
        <strain evidence="7 8">TWF694</strain>
    </source>
</reference>
<keyword evidence="5" id="KW-0560">Oxidoreductase</keyword>
<comment type="caution">
    <text evidence="7">The sequence shown here is derived from an EMBL/GenBank/DDBJ whole genome shotgun (WGS) entry which is preliminary data.</text>
</comment>
<feature type="domain" description="NADH:flavin oxidoreductase/NADH oxidase N-terminal" evidence="6">
    <location>
        <begin position="44"/>
        <end position="393"/>
    </location>
</feature>
<dbReference type="InterPro" id="IPR044152">
    <property type="entry name" value="YqjM-like"/>
</dbReference>
<evidence type="ECO:0000256" key="5">
    <source>
        <dbReference type="ARBA" id="ARBA00023002"/>
    </source>
</evidence>
<proteinExistence type="predicted"/>
<organism evidence="7 8">
    <name type="scientific">Orbilia ellipsospora</name>
    <dbReference type="NCBI Taxonomy" id="2528407"/>
    <lineage>
        <taxon>Eukaryota</taxon>
        <taxon>Fungi</taxon>
        <taxon>Dikarya</taxon>
        <taxon>Ascomycota</taxon>
        <taxon>Pezizomycotina</taxon>
        <taxon>Orbiliomycetes</taxon>
        <taxon>Orbiliales</taxon>
        <taxon>Orbiliaceae</taxon>
        <taxon>Orbilia</taxon>
    </lineage>
</organism>
<dbReference type="GO" id="GO:0003959">
    <property type="term" value="F:NADPH dehydrogenase activity"/>
    <property type="evidence" value="ECO:0007669"/>
    <property type="project" value="InterPro"/>
</dbReference>
<sequence>MGDANAAVQWADIPNIGSEGISYFTPAQVPASGTAIENGKSIPKLFQPITIRGVTFPNRIWLSPLCQYSADDGHLTDWHVAHLGGIISRGAGFTMVEATAVLPEGRISPEDSGLWKDSQIGPLKRIVDFAHSQNQKIGIQLAHAGRKASNVAPFLNRKATATNAVGGWTNKVYGPSAIPFDYDLPVPHEMTIEDIERVKEAWGAAARRAVEAGVDVVEIHGAHGYLLHEFYSPYSNHRKDKYGGSFENRIRLVLEIIDVVKANIKPETLLFIRFSASDWLEYDTSVESWKSEDTVKLAQAAAKTGKIDLFDISSAANSAKQKIESSPGYQSKFSKAVKEGLKAEGLDVATSVVGIITTAKLADSLLEDGSADVVFVGRPFQKNPGLVWQWAEELGVEVRSANQIGWGFGQQPGRGVKVHSNL</sequence>